<evidence type="ECO:0000259" key="1">
    <source>
        <dbReference type="Pfam" id="PF02931"/>
    </source>
</evidence>
<reference evidence="2 3" key="1">
    <citation type="journal article" date="2021" name="Elife">
        <title>Chloroplast acquisition without the gene transfer in kleptoplastic sea slugs, Plakobranchus ocellatus.</title>
        <authorList>
            <person name="Maeda T."/>
            <person name="Takahashi S."/>
            <person name="Yoshida T."/>
            <person name="Shimamura S."/>
            <person name="Takaki Y."/>
            <person name="Nagai Y."/>
            <person name="Toyoda A."/>
            <person name="Suzuki Y."/>
            <person name="Arimoto A."/>
            <person name="Ishii H."/>
            <person name="Satoh N."/>
            <person name="Nishiyama T."/>
            <person name="Hasebe M."/>
            <person name="Maruyama T."/>
            <person name="Minagawa J."/>
            <person name="Obokata J."/>
            <person name="Shigenobu S."/>
        </authorList>
    </citation>
    <scope>NUCLEOTIDE SEQUENCE [LARGE SCALE GENOMIC DNA]</scope>
</reference>
<evidence type="ECO:0000313" key="3">
    <source>
        <dbReference type="Proteomes" id="UP000762676"/>
    </source>
</evidence>
<comment type="caution">
    <text evidence="2">The sequence shown here is derived from an EMBL/GenBank/DDBJ whole genome shotgun (WGS) entry which is preliminary data.</text>
</comment>
<feature type="domain" description="Neurotransmitter-gated ion-channel ligand-binding" evidence="1">
    <location>
        <begin position="69"/>
        <end position="120"/>
    </location>
</feature>
<proteinExistence type="predicted"/>
<dbReference type="InterPro" id="IPR006202">
    <property type="entry name" value="Neur_chan_lig-bd"/>
</dbReference>
<organism evidence="2 3">
    <name type="scientific">Elysia marginata</name>
    <dbReference type="NCBI Taxonomy" id="1093978"/>
    <lineage>
        <taxon>Eukaryota</taxon>
        <taxon>Metazoa</taxon>
        <taxon>Spiralia</taxon>
        <taxon>Lophotrochozoa</taxon>
        <taxon>Mollusca</taxon>
        <taxon>Gastropoda</taxon>
        <taxon>Heterobranchia</taxon>
        <taxon>Euthyneura</taxon>
        <taxon>Panpulmonata</taxon>
        <taxon>Sacoglossa</taxon>
        <taxon>Placobranchoidea</taxon>
        <taxon>Plakobranchidae</taxon>
        <taxon>Elysia</taxon>
    </lineage>
</organism>
<dbReference type="AlphaFoldDB" id="A0AAV4HNN1"/>
<gene>
    <name evidence="2" type="ORF">ElyMa_006381900</name>
</gene>
<name>A0AAV4HNN1_9GAST</name>
<sequence length="120" mass="14203">MDYSLTVYLRQKWQDKRLQFEIFPLEGDHPSEILEMERLNTTLNHRNSSSANSTFNTNSSETASNVVLIDHLELDTRLMDKVWYPDTFFINEREAKFHEVTVPNKLMHIFSNGTVFYSLR</sequence>
<dbReference type="Pfam" id="PF02931">
    <property type="entry name" value="Neur_chan_LBD"/>
    <property type="match status" value="1"/>
</dbReference>
<dbReference type="InterPro" id="IPR036734">
    <property type="entry name" value="Neur_chan_lig-bd_sf"/>
</dbReference>
<dbReference type="GO" id="GO:0016020">
    <property type="term" value="C:membrane"/>
    <property type="evidence" value="ECO:0007669"/>
    <property type="project" value="InterPro"/>
</dbReference>
<keyword evidence="2" id="KW-0675">Receptor</keyword>
<dbReference type="Gene3D" id="2.70.170.10">
    <property type="entry name" value="Neurotransmitter-gated ion-channel ligand-binding domain"/>
    <property type="match status" value="1"/>
</dbReference>
<evidence type="ECO:0000313" key="2">
    <source>
        <dbReference type="EMBL" id="GFR99777.1"/>
    </source>
</evidence>
<dbReference type="EMBL" id="BMAT01012819">
    <property type="protein sequence ID" value="GFR99777.1"/>
    <property type="molecule type" value="Genomic_DNA"/>
</dbReference>
<keyword evidence="3" id="KW-1185">Reference proteome</keyword>
<dbReference type="Proteomes" id="UP000762676">
    <property type="component" value="Unassembled WGS sequence"/>
</dbReference>
<dbReference type="GO" id="GO:0005230">
    <property type="term" value="F:extracellular ligand-gated monoatomic ion channel activity"/>
    <property type="evidence" value="ECO:0007669"/>
    <property type="project" value="InterPro"/>
</dbReference>
<protein>
    <submittedName>
        <fullName evidence="2">Glycine receptor subunit alpha-2</fullName>
    </submittedName>
</protein>
<dbReference type="SUPFAM" id="SSF63712">
    <property type="entry name" value="Nicotinic receptor ligand binding domain-like"/>
    <property type="match status" value="1"/>
</dbReference>
<accession>A0AAV4HNN1</accession>